<feature type="chain" id="PRO_5009102914" description="Squalene cyclase C-terminal domain-containing protein" evidence="3">
    <location>
        <begin position="25"/>
        <end position="403"/>
    </location>
</feature>
<feature type="signal peptide" evidence="3">
    <location>
        <begin position="1"/>
        <end position="24"/>
    </location>
</feature>
<name>A0A1D7YG71_9ACTN</name>
<organism evidence="5 6">
    <name type="scientific">Streptomyces fodineus</name>
    <dbReference type="NCBI Taxonomy" id="1904616"/>
    <lineage>
        <taxon>Bacteria</taxon>
        <taxon>Bacillati</taxon>
        <taxon>Actinomycetota</taxon>
        <taxon>Actinomycetes</taxon>
        <taxon>Kitasatosporales</taxon>
        <taxon>Streptomycetaceae</taxon>
        <taxon>Streptomyces</taxon>
    </lineage>
</organism>
<feature type="transmembrane region" description="Helical" evidence="2">
    <location>
        <begin position="375"/>
        <end position="395"/>
    </location>
</feature>
<dbReference type="Proteomes" id="UP000094960">
    <property type="component" value="Chromosome"/>
</dbReference>
<protein>
    <recommendedName>
        <fullName evidence="4">Squalene cyclase C-terminal domain-containing protein</fullName>
    </recommendedName>
</protein>
<proteinExistence type="predicted"/>
<dbReference type="GO" id="GO:0046872">
    <property type="term" value="F:metal ion binding"/>
    <property type="evidence" value="ECO:0007669"/>
    <property type="project" value="UniProtKB-KW"/>
</dbReference>
<reference evidence="6" key="1">
    <citation type="submission" date="2016-09" db="EMBL/GenBank/DDBJ databases">
        <title>Streptomyces puniciscabiei strain:TW1S1 Genome sequencing and assembly.</title>
        <authorList>
            <person name="Kim M.-K."/>
            <person name="Kim S.B."/>
        </authorList>
    </citation>
    <scope>NUCLEOTIDE SEQUENCE [LARGE SCALE GENOMIC DNA]</scope>
    <source>
        <strain evidence="6">TW1S1</strain>
    </source>
</reference>
<evidence type="ECO:0000313" key="6">
    <source>
        <dbReference type="Proteomes" id="UP000094960"/>
    </source>
</evidence>
<keyword evidence="2" id="KW-0812">Transmembrane</keyword>
<dbReference type="InterPro" id="IPR032696">
    <property type="entry name" value="SQ_cyclase_C"/>
</dbReference>
<accession>A0A1D7YG71</accession>
<sequence>MNVRRSAVVLATIGVLAAAAPATAAGPSPSPKAAIPSGLYGTSDPAYDGVWRQSLTLVAQRTLGYRPAAQAVDWLAGQQCANGAFAAFRAAPAKACDGKVMVDTNSTAAAVQALRATGGHDDAVGKAVTWLKSVQNKDGGWGYSPGGASDTNSTSVVIGALSAVGTDPASIHKSGKSPYDLLAAMSLPCDQDGGGALAYQPDKKGKLAANADASAAGVLGALGKGFVAEAGKAPAKDACTKADRPAPAQLADNAGAYLAAAVAKSGHLQSALPGAKDQPDYGNTADTVVALAADGRTEQAKKAYDWLEKNAGNWAAQSGPAAYAQLILAAHAVGAQPGDFGGTSLVRSLNELGPLPQMAATGYQQQAKSDGGSGFGAWWFVGVCLVAGIGIGFLLSGRKKRQP</sequence>
<keyword evidence="6" id="KW-1185">Reference proteome</keyword>
<evidence type="ECO:0000256" key="1">
    <source>
        <dbReference type="ARBA" id="ARBA00022723"/>
    </source>
</evidence>
<evidence type="ECO:0000256" key="3">
    <source>
        <dbReference type="SAM" id="SignalP"/>
    </source>
</evidence>
<dbReference type="SUPFAM" id="SSF48239">
    <property type="entry name" value="Terpenoid cyclases/Protein prenyltransferases"/>
    <property type="match status" value="1"/>
</dbReference>
<evidence type="ECO:0000256" key="2">
    <source>
        <dbReference type="SAM" id="Phobius"/>
    </source>
</evidence>
<dbReference type="RefSeq" id="WP_069781164.1">
    <property type="nucleotide sequence ID" value="NZ_CP017248.1"/>
</dbReference>
<keyword evidence="2" id="KW-1133">Transmembrane helix</keyword>
<dbReference type="Gene3D" id="1.50.10.20">
    <property type="match status" value="1"/>
</dbReference>
<dbReference type="AlphaFoldDB" id="A0A1D7YG71"/>
<dbReference type="EMBL" id="CP017248">
    <property type="protein sequence ID" value="AOR34618.1"/>
    <property type="molecule type" value="Genomic_DNA"/>
</dbReference>
<feature type="domain" description="Squalene cyclase C-terminal" evidence="4">
    <location>
        <begin position="107"/>
        <end position="152"/>
    </location>
</feature>
<keyword evidence="1" id="KW-0479">Metal-binding</keyword>
<dbReference type="KEGG" id="spun:BFF78_29410"/>
<dbReference type="InterPro" id="IPR008930">
    <property type="entry name" value="Terpenoid_cyclase/PrenylTrfase"/>
</dbReference>
<keyword evidence="2" id="KW-0472">Membrane</keyword>
<gene>
    <name evidence="5" type="ORF">BFF78_29410</name>
</gene>
<evidence type="ECO:0000259" key="4">
    <source>
        <dbReference type="Pfam" id="PF13243"/>
    </source>
</evidence>
<dbReference type="Pfam" id="PF13243">
    <property type="entry name" value="SQHop_cyclase_C"/>
    <property type="match status" value="1"/>
</dbReference>
<keyword evidence="3" id="KW-0732">Signal</keyword>
<evidence type="ECO:0000313" key="5">
    <source>
        <dbReference type="EMBL" id="AOR34618.1"/>
    </source>
</evidence>